<comment type="caution">
    <text evidence="4">The sequence shown here is derived from an EMBL/GenBank/DDBJ whole genome shotgun (WGS) entry which is preliminary data.</text>
</comment>
<reference evidence="4" key="1">
    <citation type="submission" date="2021-12" db="EMBL/GenBank/DDBJ databases">
        <authorList>
            <person name="Rodrigo-Torres L."/>
            <person name="Arahal R. D."/>
            <person name="Lucena T."/>
        </authorList>
    </citation>
    <scope>NUCLEOTIDE SEQUENCE</scope>
    <source>
        <strain evidence="4">CECT 8226</strain>
    </source>
</reference>
<dbReference type="Proteomes" id="UP000838160">
    <property type="component" value="Unassembled WGS sequence"/>
</dbReference>
<dbReference type="EMBL" id="CAKLCM010000003">
    <property type="protein sequence ID" value="CAH0530347.1"/>
    <property type="molecule type" value="Genomic_DNA"/>
</dbReference>
<evidence type="ECO:0000256" key="3">
    <source>
        <dbReference type="HAMAP-Rule" id="MF_00789"/>
    </source>
</evidence>
<dbReference type="HAMAP" id="MF_00789">
    <property type="entry name" value="UPF0319"/>
    <property type="match status" value="1"/>
</dbReference>
<organism evidence="4 5">
    <name type="scientific">Vibrio hippocampi</name>
    <dbReference type="NCBI Taxonomy" id="654686"/>
    <lineage>
        <taxon>Bacteria</taxon>
        <taxon>Pseudomonadati</taxon>
        <taxon>Pseudomonadota</taxon>
        <taxon>Gammaproteobacteria</taxon>
        <taxon>Vibrionales</taxon>
        <taxon>Vibrionaceae</taxon>
        <taxon>Vibrio</taxon>
    </lineage>
</organism>
<evidence type="ECO:0000256" key="1">
    <source>
        <dbReference type="ARBA" id="ARBA00008490"/>
    </source>
</evidence>
<comment type="similarity">
    <text evidence="1 3">Belongs to the UPF0319 family.</text>
</comment>
<evidence type="ECO:0000313" key="4">
    <source>
        <dbReference type="EMBL" id="CAH0530347.1"/>
    </source>
</evidence>
<keyword evidence="5" id="KW-1185">Reference proteome</keyword>
<dbReference type="RefSeq" id="WP_237486872.1">
    <property type="nucleotide sequence ID" value="NZ_CAKLCM010000003.1"/>
</dbReference>
<dbReference type="InterPro" id="IPR018635">
    <property type="entry name" value="UPF0319"/>
</dbReference>
<dbReference type="PANTHER" id="PTHR38108:SF1">
    <property type="entry name" value="UPF0319 PROTEIN YCCT"/>
    <property type="match status" value="1"/>
</dbReference>
<proteinExistence type="inferred from homology"/>
<accession>A0ABN8DLK2</accession>
<dbReference type="PANTHER" id="PTHR38108">
    <property type="entry name" value="UPF0319 PROTEIN YCCT"/>
    <property type="match status" value="1"/>
</dbReference>
<evidence type="ECO:0000256" key="2">
    <source>
        <dbReference type="ARBA" id="ARBA00022729"/>
    </source>
</evidence>
<feature type="chain" id="PRO_5044897546" description="UPF0319 protein VHP8226_03990" evidence="3">
    <location>
        <begin position="22"/>
        <end position="227"/>
    </location>
</feature>
<keyword evidence="2 3" id="KW-0732">Signal</keyword>
<dbReference type="Pfam" id="PF09829">
    <property type="entry name" value="DUF2057"/>
    <property type="match status" value="1"/>
</dbReference>
<gene>
    <name evidence="4" type="ORF">VHP8226_03990</name>
</gene>
<evidence type="ECO:0000313" key="5">
    <source>
        <dbReference type="Proteomes" id="UP000838160"/>
    </source>
</evidence>
<feature type="signal peptide" evidence="3">
    <location>
        <begin position="1"/>
        <end position="21"/>
    </location>
</feature>
<protein>
    <recommendedName>
        <fullName evidence="3">UPF0319 protein VHP8226_03990</fullName>
    </recommendedName>
</protein>
<name>A0ABN8DLK2_9VIBR</name>
<sequence precursor="true">MKALKIVTCALIAGFSTMAAAEVTLKTNDLIDVLAINAAKPNVTSGGLFTSGKTITMPDGVNQMVFKYQPYFDSGRDERATVSSETIIARFEASDVELMIDVPKYKNAREAEANIKTMTWSLKDKAGNTIPVVVDVLSKDGVQLGRDYSREAEDYNRMGGVAAIAPLGATVAVTAAPVVATTATVATAPVASNAPAAGNTAEEMLMFWYNKADDQTKARFKQYVNQQ</sequence>